<dbReference type="GO" id="GO:0005525">
    <property type="term" value="F:GTP binding"/>
    <property type="evidence" value="ECO:0007669"/>
    <property type="project" value="UniProtKB-UniRule"/>
</dbReference>
<evidence type="ECO:0000256" key="3">
    <source>
        <dbReference type="ARBA" id="ARBA00022618"/>
    </source>
</evidence>
<sequence>MNINRVHLITSAVSPKHYPEHDLPEVLLLGRSNVGKSSFINTIINRKALARTSSQPGKTRTVNFYNVEDTFCFVDMPGYGYAKVSKTERQNFRRMIQDYIENRENLVMVVQLVDFRHKPTEDDLAVNGWLYDNEITPLIVATKMDKVKKTQRPKNLKVLMETMEIEDREDVILFSSETKDGKKEVEDLIEEILKALSEEENQ</sequence>
<dbReference type="Pfam" id="PF01926">
    <property type="entry name" value="MMR_HSR1"/>
    <property type="match status" value="1"/>
</dbReference>
<dbReference type="Gene3D" id="3.40.50.300">
    <property type="entry name" value="P-loop containing nucleotide triphosphate hydrolases"/>
    <property type="match status" value="1"/>
</dbReference>
<dbReference type="AlphaFoldDB" id="A0A1M4V2X8"/>
<dbReference type="HAMAP" id="MF_00321">
    <property type="entry name" value="GTPase_EngB"/>
    <property type="match status" value="1"/>
</dbReference>
<keyword evidence="3 10" id="KW-0132">Cell division</keyword>
<name>A0A1M4V2X8_9FIRM</name>
<dbReference type="InterPro" id="IPR027417">
    <property type="entry name" value="P-loop_NTPase"/>
</dbReference>
<dbReference type="RefSeq" id="WP_073269882.1">
    <property type="nucleotide sequence ID" value="NZ_FQTU01000004.1"/>
</dbReference>
<keyword evidence="7 10" id="KW-0342">GTP-binding</keyword>
<evidence type="ECO:0000256" key="2">
    <source>
        <dbReference type="ARBA" id="ARBA00009638"/>
    </source>
</evidence>
<evidence type="ECO:0000256" key="9">
    <source>
        <dbReference type="ARBA" id="ARBA00023306"/>
    </source>
</evidence>
<gene>
    <name evidence="10" type="primary">engB</name>
    <name evidence="12" type="ORF">SAMN02746064_00898</name>
</gene>
<keyword evidence="6" id="KW-0460">Magnesium</keyword>
<evidence type="ECO:0000256" key="6">
    <source>
        <dbReference type="ARBA" id="ARBA00022842"/>
    </source>
</evidence>
<dbReference type="EMBL" id="FQTU01000004">
    <property type="protein sequence ID" value="SHE63233.1"/>
    <property type="molecule type" value="Genomic_DNA"/>
</dbReference>
<evidence type="ECO:0000256" key="4">
    <source>
        <dbReference type="ARBA" id="ARBA00022723"/>
    </source>
</evidence>
<comment type="function">
    <text evidence="10">Necessary for normal cell division and for the maintenance of normal septation.</text>
</comment>
<dbReference type="Proteomes" id="UP000184251">
    <property type="component" value="Unassembled WGS sequence"/>
</dbReference>
<feature type="domain" description="EngB-type G" evidence="11">
    <location>
        <begin position="22"/>
        <end position="195"/>
    </location>
</feature>
<reference evidence="12 13" key="1">
    <citation type="submission" date="2016-11" db="EMBL/GenBank/DDBJ databases">
        <authorList>
            <person name="Jaros S."/>
            <person name="Januszkiewicz K."/>
            <person name="Wedrychowicz H."/>
        </authorList>
    </citation>
    <scope>NUCLEOTIDE SEQUENCE [LARGE SCALE GENOMIC DNA]</scope>
    <source>
        <strain evidence="12 13">DSM 14828</strain>
    </source>
</reference>
<dbReference type="InterPro" id="IPR030393">
    <property type="entry name" value="G_ENGB_dom"/>
</dbReference>
<evidence type="ECO:0000256" key="7">
    <source>
        <dbReference type="ARBA" id="ARBA00023134"/>
    </source>
</evidence>
<evidence type="ECO:0000313" key="13">
    <source>
        <dbReference type="Proteomes" id="UP000184251"/>
    </source>
</evidence>
<evidence type="ECO:0000256" key="1">
    <source>
        <dbReference type="ARBA" id="ARBA00001946"/>
    </source>
</evidence>
<evidence type="ECO:0000256" key="10">
    <source>
        <dbReference type="HAMAP-Rule" id="MF_00321"/>
    </source>
</evidence>
<protein>
    <recommendedName>
        <fullName evidence="10">Probable GTP-binding protein EngB</fullName>
    </recommendedName>
</protein>
<dbReference type="InterPro" id="IPR006073">
    <property type="entry name" value="GTP-bd"/>
</dbReference>
<dbReference type="PANTHER" id="PTHR11649:SF13">
    <property type="entry name" value="ENGB-TYPE G DOMAIN-CONTAINING PROTEIN"/>
    <property type="match status" value="1"/>
</dbReference>
<dbReference type="CDD" id="cd01876">
    <property type="entry name" value="YihA_EngB"/>
    <property type="match status" value="1"/>
</dbReference>
<proteinExistence type="inferred from homology"/>
<dbReference type="STRING" id="1120975.SAMN02746064_00898"/>
<dbReference type="SUPFAM" id="SSF52540">
    <property type="entry name" value="P-loop containing nucleoside triphosphate hydrolases"/>
    <property type="match status" value="1"/>
</dbReference>
<dbReference type="FunFam" id="3.40.50.300:FF:000098">
    <property type="entry name" value="Probable GTP-binding protein EngB"/>
    <property type="match status" value="1"/>
</dbReference>
<evidence type="ECO:0000256" key="5">
    <source>
        <dbReference type="ARBA" id="ARBA00022741"/>
    </source>
</evidence>
<dbReference type="PANTHER" id="PTHR11649">
    <property type="entry name" value="MSS1/TRME-RELATED GTP-BINDING PROTEIN"/>
    <property type="match status" value="1"/>
</dbReference>
<keyword evidence="13" id="KW-1185">Reference proteome</keyword>
<dbReference type="GO" id="GO:0000917">
    <property type="term" value="P:division septum assembly"/>
    <property type="evidence" value="ECO:0007669"/>
    <property type="project" value="UniProtKB-KW"/>
</dbReference>
<keyword evidence="4" id="KW-0479">Metal-binding</keyword>
<dbReference type="NCBIfam" id="TIGR03598">
    <property type="entry name" value="GTPase_YsxC"/>
    <property type="match status" value="1"/>
</dbReference>
<dbReference type="InterPro" id="IPR019987">
    <property type="entry name" value="GTP-bd_ribosome_bio_YsxC"/>
</dbReference>
<dbReference type="OrthoDB" id="9804921at2"/>
<keyword evidence="9 10" id="KW-0131">Cell cycle</keyword>
<evidence type="ECO:0000256" key="8">
    <source>
        <dbReference type="ARBA" id="ARBA00023210"/>
    </source>
</evidence>
<dbReference type="GO" id="GO:0005829">
    <property type="term" value="C:cytosol"/>
    <property type="evidence" value="ECO:0007669"/>
    <property type="project" value="TreeGrafter"/>
</dbReference>
<comment type="cofactor">
    <cofactor evidence="1">
        <name>Mg(2+)</name>
        <dbReference type="ChEBI" id="CHEBI:18420"/>
    </cofactor>
</comment>
<dbReference type="PROSITE" id="PS51706">
    <property type="entry name" value="G_ENGB"/>
    <property type="match status" value="1"/>
</dbReference>
<keyword evidence="5 10" id="KW-0547">Nucleotide-binding</keyword>
<keyword evidence="8 10" id="KW-0717">Septation</keyword>
<evidence type="ECO:0000259" key="11">
    <source>
        <dbReference type="PROSITE" id="PS51706"/>
    </source>
</evidence>
<dbReference type="GO" id="GO:0046872">
    <property type="term" value="F:metal ion binding"/>
    <property type="evidence" value="ECO:0007669"/>
    <property type="project" value="UniProtKB-KW"/>
</dbReference>
<comment type="similarity">
    <text evidence="2 10">Belongs to the TRAFAC class TrmE-Era-EngA-EngB-Septin-like GTPase superfamily. EngB GTPase family.</text>
</comment>
<organism evidence="12 13">
    <name type="scientific">Alkalibacter saccharofermentans DSM 14828</name>
    <dbReference type="NCBI Taxonomy" id="1120975"/>
    <lineage>
        <taxon>Bacteria</taxon>
        <taxon>Bacillati</taxon>
        <taxon>Bacillota</taxon>
        <taxon>Clostridia</taxon>
        <taxon>Eubacteriales</taxon>
        <taxon>Eubacteriaceae</taxon>
        <taxon>Alkalibacter</taxon>
    </lineage>
</organism>
<accession>A0A1M4V2X8</accession>
<evidence type="ECO:0000313" key="12">
    <source>
        <dbReference type="EMBL" id="SHE63233.1"/>
    </source>
</evidence>